<feature type="region of interest" description="Disordered" evidence="3">
    <location>
        <begin position="20"/>
        <end position="70"/>
    </location>
</feature>
<dbReference type="Gene3D" id="3.20.20.300">
    <property type="entry name" value="Glycoside hydrolase, family 3, N-terminal domain"/>
    <property type="match status" value="1"/>
</dbReference>
<keyword evidence="6" id="KW-0326">Glycosidase</keyword>
<keyword evidence="2 6" id="KW-0378">Hydrolase</keyword>
<dbReference type="Proteomes" id="UP000572212">
    <property type="component" value="Unassembled WGS sequence"/>
</dbReference>
<dbReference type="InterPro" id="IPR036881">
    <property type="entry name" value="Glyco_hydro_3_C_sf"/>
</dbReference>
<sequence length="922" mass="104675">MKKFFLNRREMKKAIRKQVKEDKALKKERKKHLASMSKEARLEEISKERLARKQQKEQQKQEWQTLSKTEKRKIKKERRMYRKIKRRPIRFTGWGIVVGFFLIIAIQFGPMVSDILATVTGKHITIDTESEESIAAREYGDQLSEEIVNEGIVLLKNENDYLPLKEKKVNVFGFDALTFRYGGGGSGSVDTSRAIDLFEGLSQAGIEYNEELYTLHRELAVEYGITEGADTGLLQVVQGMMSKEEEKVPTVDYLNQDVLEQAKHYSNHAVIVLASQGMEASDMTVEQLQLSSFNRELIEKVSDHFDNITIVVNAGNTLELGFVEEYEAIQSVVWVGTPGPYGAKSLGNVLAGNINPSGRLTDTYVYDVSSAPAMENFGDYKFDNVPYSFVNYEEGIYVGYRFYETYFQNDEEGYQKTVQYPFGYGLSYTEFDWKNIEANYMNDTIEVQVEVENVGEVSGKDVVQLYFSPPYIEGGIEKSAIELATYSKTSLLEPGQTEKITMTFDRRDMASYDTEEEAYILDEGVYEINVARNVHDIDYKITYEVDEKVVYKEDQDTGVPYANQFNYAEGDITYLSRNDWQQTYPSDQEIDTVATDEIVNAVNKDVLKTASEEELPTFGKDNGIMLDDLKGLSFNDSKWDDFLDQLTLEEMFQYVTEGAYKTNEIERLGIPKAILMDGPAGFSYFFKPVKAAAYPSELVLASTWNDELSYRMGEAIGKEARAYGIHGWYAPGMNIHRTALGGRNFEYFSEDPLLTGKIAAALTRGAQDQGIIVFMKHFAMNEQETNARSGLIVQANEQAIREIYLKPFEITVKEADVLGAMSSFTMIGGKWSGANEELLQHILREEWGFDGFITSDAVFGFMDASAGIVTGNDLMLDVMTPSKNYKLLEEAYEENPALIANSVRESVHRILYTLTKTYLFEQ</sequence>
<dbReference type="Pfam" id="PF00933">
    <property type="entry name" value="Glyco_hydro_3"/>
    <property type="match status" value="1"/>
</dbReference>
<dbReference type="EC" id="3.2.1.21" evidence="6"/>
<dbReference type="Gene3D" id="3.40.50.1700">
    <property type="entry name" value="Glycoside hydrolase family 3 C-terminal domain"/>
    <property type="match status" value="1"/>
</dbReference>
<reference evidence="6 7" key="1">
    <citation type="submission" date="2020-08" db="EMBL/GenBank/DDBJ databases">
        <title>Genomic Encyclopedia of Type Strains, Phase IV (KMG-IV): sequencing the most valuable type-strain genomes for metagenomic binning, comparative biology and taxonomic classification.</title>
        <authorList>
            <person name="Goeker M."/>
        </authorList>
    </citation>
    <scope>NUCLEOTIDE SEQUENCE [LARGE SCALE GENOMIC DNA]</scope>
    <source>
        <strain evidence="6 7">DSM 11805</strain>
    </source>
</reference>
<dbReference type="GO" id="GO:0008422">
    <property type="term" value="F:beta-glucosidase activity"/>
    <property type="evidence" value="ECO:0007669"/>
    <property type="project" value="UniProtKB-EC"/>
</dbReference>
<evidence type="ECO:0000259" key="5">
    <source>
        <dbReference type="SMART" id="SM01217"/>
    </source>
</evidence>
<dbReference type="Gene3D" id="2.60.40.10">
    <property type="entry name" value="Immunoglobulins"/>
    <property type="match status" value="1"/>
</dbReference>
<organism evidence="6 7">
    <name type="scientific">Gracilibacillus halotolerans</name>
    <dbReference type="NCBI Taxonomy" id="74386"/>
    <lineage>
        <taxon>Bacteria</taxon>
        <taxon>Bacillati</taxon>
        <taxon>Bacillota</taxon>
        <taxon>Bacilli</taxon>
        <taxon>Bacillales</taxon>
        <taxon>Bacillaceae</taxon>
        <taxon>Gracilibacillus</taxon>
    </lineage>
</organism>
<keyword evidence="7" id="KW-1185">Reference proteome</keyword>
<dbReference type="InterPro" id="IPR050288">
    <property type="entry name" value="Cellulose_deg_GH3"/>
</dbReference>
<evidence type="ECO:0000313" key="6">
    <source>
        <dbReference type="EMBL" id="MBB6513596.1"/>
    </source>
</evidence>
<dbReference type="InterPro" id="IPR001764">
    <property type="entry name" value="Glyco_hydro_3_N"/>
</dbReference>
<keyword evidence="4" id="KW-0812">Transmembrane</keyword>
<feature type="domain" description="Fibronectin type III-like" evidence="5">
    <location>
        <begin position="461"/>
        <end position="534"/>
    </location>
</feature>
<gene>
    <name evidence="6" type="ORF">GGQ92_002410</name>
</gene>
<dbReference type="InterPro" id="IPR026891">
    <property type="entry name" value="Fn3-like"/>
</dbReference>
<evidence type="ECO:0000313" key="7">
    <source>
        <dbReference type="Proteomes" id="UP000572212"/>
    </source>
</evidence>
<accession>A0A841RQE5</accession>
<dbReference type="SUPFAM" id="SSF52279">
    <property type="entry name" value="Beta-D-glucan exohydrolase, C-terminal domain"/>
    <property type="match status" value="1"/>
</dbReference>
<dbReference type="RefSeq" id="WP_184249065.1">
    <property type="nucleotide sequence ID" value="NZ_BAAACU010000006.1"/>
</dbReference>
<dbReference type="PANTHER" id="PTHR42715:SF10">
    <property type="entry name" value="BETA-GLUCOSIDASE"/>
    <property type="match status" value="1"/>
</dbReference>
<name>A0A841RQE5_9BACI</name>
<dbReference type="PANTHER" id="PTHR42715">
    <property type="entry name" value="BETA-GLUCOSIDASE"/>
    <property type="match status" value="1"/>
</dbReference>
<dbReference type="PRINTS" id="PR00133">
    <property type="entry name" value="GLHYDRLASE3"/>
</dbReference>
<comment type="caution">
    <text evidence="6">The sequence shown here is derived from an EMBL/GenBank/DDBJ whole genome shotgun (WGS) entry which is preliminary data.</text>
</comment>
<protein>
    <submittedName>
        <fullName evidence="6">Beta-glucosidase</fullName>
        <ecNumber evidence="6">3.2.1.21</ecNumber>
    </submittedName>
</protein>
<evidence type="ECO:0000256" key="1">
    <source>
        <dbReference type="ARBA" id="ARBA00005336"/>
    </source>
</evidence>
<feature type="transmembrane region" description="Helical" evidence="4">
    <location>
        <begin position="88"/>
        <end position="108"/>
    </location>
</feature>
<evidence type="ECO:0000256" key="4">
    <source>
        <dbReference type="SAM" id="Phobius"/>
    </source>
</evidence>
<keyword evidence="4" id="KW-0472">Membrane</keyword>
<proteinExistence type="inferred from homology"/>
<dbReference type="GO" id="GO:0005975">
    <property type="term" value="P:carbohydrate metabolic process"/>
    <property type="evidence" value="ECO:0007669"/>
    <property type="project" value="InterPro"/>
</dbReference>
<feature type="compositionally biased region" description="Basic and acidic residues" evidence="3">
    <location>
        <begin position="38"/>
        <end position="60"/>
    </location>
</feature>
<dbReference type="Pfam" id="PF01915">
    <property type="entry name" value="Glyco_hydro_3_C"/>
    <property type="match status" value="1"/>
</dbReference>
<evidence type="ECO:0000256" key="3">
    <source>
        <dbReference type="SAM" id="MobiDB-lite"/>
    </source>
</evidence>
<dbReference type="EMBL" id="JACHON010000014">
    <property type="protein sequence ID" value="MBB6513596.1"/>
    <property type="molecule type" value="Genomic_DNA"/>
</dbReference>
<dbReference type="InterPro" id="IPR002772">
    <property type="entry name" value="Glyco_hydro_3_C"/>
</dbReference>
<evidence type="ECO:0000256" key="2">
    <source>
        <dbReference type="ARBA" id="ARBA00022801"/>
    </source>
</evidence>
<keyword evidence="4" id="KW-1133">Transmembrane helix</keyword>
<dbReference type="AlphaFoldDB" id="A0A841RQE5"/>
<dbReference type="InterPro" id="IPR036962">
    <property type="entry name" value="Glyco_hydro_3_N_sf"/>
</dbReference>
<dbReference type="InterPro" id="IPR017853">
    <property type="entry name" value="GH"/>
</dbReference>
<dbReference type="SUPFAM" id="SSF51445">
    <property type="entry name" value="(Trans)glycosidases"/>
    <property type="match status" value="1"/>
</dbReference>
<dbReference type="InterPro" id="IPR013783">
    <property type="entry name" value="Ig-like_fold"/>
</dbReference>
<comment type="similarity">
    <text evidence="1">Belongs to the glycosyl hydrolase 3 family.</text>
</comment>
<dbReference type="SMART" id="SM01217">
    <property type="entry name" value="Fn3_like"/>
    <property type="match status" value="1"/>
</dbReference>
<dbReference type="Pfam" id="PF14310">
    <property type="entry name" value="Fn3-like"/>
    <property type="match status" value="1"/>
</dbReference>